<proteinExistence type="predicted"/>
<evidence type="ECO:0000313" key="1">
    <source>
        <dbReference type="EMBL" id="PQQ08615.1"/>
    </source>
</evidence>
<reference evidence="1 2" key="1">
    <citation type="submission" date="2018-02" db="EMBL/GenBank/DDBJ databases">
        <title>Draft genome of wild Prunus yedoensis var. nudiflora.</title>
        <authorList>
            <person name="Baek S."/>
            <person name="Kim J.-H."/>
            <person name="Choi K."/>
            <person name="Kim G.-B."/>
            <person name="Cho A."/>
            <person name="Jang H."/>
            <person name="Shin C.-H."/>
            <person name="Yu H.-J."/>
            <person name="Mun J.-H."/>
        </authorList>
    </citation>
    <scope>NUCLEOTIDE SEQUENCE [LARGE SCALE GENOMIC DNA]</scope>
    <source>
        <strain evidence="2">cv. Jeju island</strain>
        <tissue evidence="1">Leaf</tissue>
    </source>
</reference>
<dbReference type="Proteomes" id="UP000250321">
    <property type="component" value="Unassembled WGS sequence"/>
</dbReference>
<sequence length="100" mass="10556">MVAKSALPNPTKSEIFGSSMLLPTAASEESFHFHPSSFSSFLPLSMAKSDEGKKMGAPASLRDGILPCVPIPLGLLNAFTLSLFLSLPAASHMWIPQAPS</sequence>
<organism evidence="1 2">
    <name type="scientific">Prunus yedoensis var. nudiflora</name>
    <dbReference type="NCBI Taxonomy" id="2094558"/>
    <lineage>
        <taxon>Eukaryota</taxon>
        <taxon>Viridiplantae</taxon>
        <taxon>Streptophyta</taxon>
        <taxon>Embryophyta</taxon>
        <taxon>Tracheophyta</taxon>
        <taxon>Spermatophyta</taxon>
        <taxon>Magnoliopsida</taxon>
        <taxon>eudicotyledons</taxon>
        <taxon>Gunneridae</taxon>
        <taxon>Pentapetalae</taxon>
        <taxon>rosids</taxon>
        <taxon>fabids</taxon>
        <taxon>Rosales</taxon>
        <taxon>Rosaceae</taxon>
        <taxon>Amygdaloideae</taxon>
        <taxon>Amygdaleae</taxon>
        <taxon>Prunus</taxon>
    </lineage>
</organism>
<keyword evidence="2" id="KW-1185">Reference proteome</keyword>
<name>A0A314YJ44_PRUYE</name>
<evidence type="ECO:0000313" key="2">
    <source>
        <dbReference type="Proteomes" id="UP000250321"/>
    </source>
</evidence>
<dbReference type="AlphaFoldDB" id="A0A314YJ44"/>
<gene>
    <name evidence="1" type="ORF">Pyn_39069</name>
</gene>
<comment type="caution">
    <text evidence="1">The sequence shown here is derived from an EMBL/GenBank/DDBJ whole genome shotgun (WGS) entry which is preliminary data.</text>
</comment>
<protein>
    <submittedName>
        <fullName evidence="1">Uncharacterized protein</fullName>
    </submittedName>
</protein>
<accession>A0A314YJ44</accession>
<dbReference type="EMBL" id="PJQY01000692">
    <property type="protein sequence ID" value="PQQ08615.1"/>
    <property type="molecule type" value="Genomic_DNA"/>
</dbReference>